<dbReference type="InterPro" id="IPR001789">
    <property type="entry name" value="Sig_transdc_resp-reg_receiver"/>
</dbReference>
<proteinExistence type="predicted"/>
<accession>A0A6G8QA41</accession>
<dbReference type="PANTHER" id="PTHR43214">
    <property type="entry name" value="TWO-COMPONENT RESPONSE REGULATOR"/>
    <property type="match status" value="1"/>
</dbReference>
<feature type="domain" description="Response regulatory" evidence="3">
    <location>
        <begin position="11"/>
        <end position="127"/>
    </location>
</feature>
<name>A0A6G8QA41_9ACTN</name>
<dbReference type="GO" id="GO:0000160">
    <property type="term" value="P:phosphorelay signal transduction system"/>
    <property type="evidence" value="ECO:0007669"/>
    <property type="project" value="InterPro"/>
</dbReference>
<evidence type="ECO:0000259" key="3">
    <source>
        <dbReference type="PROSITE" id="PS50110"/>
    </source>
</evidence>
<protein>
    <submittedName>
        <fullName evidence="4">Response regulator</fullName>
    </submittedName>
</protein>
<dbReference type="CDD" id="cd17535">
    <property type="entry name" value="REC_NarL-like"/>
    <property type="match status" value="1"/>
</dbReference>
<evidence type="ECO:0000256" key="2">
    <source>
        <dbReference type="PROSITE-ProRule" id="PRU00169"/>
    </source>
</evidence>
<organism evidence="4 5">
    <name type="scientific">Rubrobacter tropicus</name>
    <dbReference type="NCBI Taxonomy" id="2653851"/>
    <lineage>
        <taxon>Bacteria</taxon>
        <taxon>Bacillati</taxon>
        <taxon>Actinomycetota</taxon>
        <taxon>Rubrobacteria</taxon>
        <taxon>Rubrobacterales</taxon>
        <taxon>Rubrobacteraceae</taxon>
        <taxon>Rubrobacter</taxon>
    </lineage>
</organism>
<dbReference type="InterPro" id="IPR058245">
    <property type="entry name" value="NreC/VraR/RcsB-like_REC"/>
</dbReference>
<dbReference type="InterPro" id="IPR039420">
    <property type="entry name" value="WalR-like"/>
</dbReference>
<dbReference type="Gene3D" id="3.40.50.2300">
    <property type="match status" value="1"/>
</dbReference>
<dbReference type="AlphaFoldDB" id="A0A6G8QA41"/>
<keyword evidence="5" id="KW-1185">Reference proteome</keyword>
<keyword evidence="2" id="KW-0597">Phosphoprotein</keyword>
<dbReference type="Pfam" id="PF00072">
    <property type="entry name" value="Response_reg"/>
    <property type="match status" value="1"/>
</dbReference>
<keyword evidence="1" id="KW-0238">DNA-binding</keyword>
<dbReference type="InterPro" id="IPR011006">
    <property type="entry name" value="CheY-like_superfamily"/>
</dbReference>
<dbReference type="EMBL" id="CP045119">
    <property type="protein sequence ID" value="QIN83177.1"/>
    <property type="molecule type" value="Genomic_DNA"/>
</dbReference>
<dbReference type="PROSITE" id="PS50110">
    <property type="entry name" value="RESPONSE_REGULATORY"/>
    <property type="match status" value="1"/>
</dbReference>
<dbReference type="GO" id="GO:0003677">
    <property type="term" value="F:DNA binding"/>
    <property type="evidence" value="ECO:0007669"/>
    <property type="project" value="UniProtKB-KW"/>
</dbReference>
<gene>
    <name evidence="4" type="ORF">GBA63_11395</name>
</gene>
<evidence type="ECO:0000256" key="1">
    <source>
        <dbReference type="ARBA" id="ARBA00023125"/>
    </source>
</evidence>
<feature type="modified residue" description="4-aspartylphosphate" evidence="2">
    <location>
        <position position="62"/>
    </location>
</feature>
<dbReference type="KEGG" id="rub:GBA63_11395"/>
<sequence length="129" mass="13746">MKGEGLATLTRIMLVDDHLEFRNLMVELLEGQPDLEVTAQAGSLTEARSQVATAKFDVVVLDLGLPDGNGADLIGELHEANPEGSVLIMSASLHPTNIERAMRAGAAEVLDKLSSPKEVICTVRRLGNA</sequence>
<reference evidence="4 5" key="1">
    <citation type="submission" date="2019-10" db="EMBL/GenBank/DDBJ databases">
        <title>Rubrobacter sp nov SCSIO 52090 isolated from a deep-sea sediment in the South China Sea.</title>
        <authorList>
            <person name="Chen R.W."/>
        </authorList>
    </citation>
    <scope>NUCLEOTIDE SEQUENCE [LARGE SCALE GENOMIC DNA]</scope>
    <source>
        <strain evidence="4 5">SCSIO 52909</strain>
    </source>
</reference>
<dbReference type="SMART" id="SM00448">
    <property type="entry name" value="REC"/>
    <property type="match status" value="1"/>
</dbReference>
<dbReference type="SUPFAM" id="SSF52172">
    <property type="entry name" value="CheY-like"/>
    <property type="match status" value="1"/>
</dbReference>
<evidence type="ECO:0000313" key="5">
    <source>
        <dbReference type="Proteomes" id="UP000501452"/>
    </source>
</evidence>
<evidence type="ECO:0000313" key="4">
    <source>
        <dbReference type="EMBL" id="QIN83177.1"/>
    </source>
</evidence>
<dbReference type="RefSeq" id="WP_166176218.1">
    <property type="nucleotide sequence ID" value="NZ_CP045119.1"/>
</dbReference>
<dbReference type="Proteomes" id="UP000501452">
    <property type="component" value="Chromosome"/>
</dbReference>